<accession>A0A8J5HCM1</accession>
<evidence type="ECO:0000313" key="2">
    <source>
        <dbReference type="EMBL" id="KAG6524258.1"/>
    </source>
</evidence>
<feature type="compositionally biased region" description="Low complexity" evidence="1">
    <location>
        <begin position="1"/>
        <end position="15"/>
    </location>
</feature>
<evidence type="ECO:0000256" key="1">
    <source>
        <dbReference type="SAM" id="MobiDB-lite"/>
    </source>
</evidence>
<dbReference type="EMBL" id="JACMSC010000004">
    <property type="protein sequence ID" value="KAG6524258.1"/>
    <property type="molecule type" value="Genomic_DNA"/>
</dbReference>
<keyword evidence="3" id="KW-1185">Reference proteome</keyword>
<organism evidence="2 3">
    <name type="scientific">Zingiber officinale</name>
    <name type="common">Ginger</name>
    <name type="synonym">Amomum zingiber</name>
    <dbReference type="NCBI Taxonomy" id="94328"/>
    <lineage>
        <taxon>Eukaryota</taxon>
        <taxon>Viridiplantae</taxon>
        <taxon>Streptophyta</taxon>
        <taxon>Embryophyta</taxon>
        <taxon>Tracheophyta</taxon>
        <taxon>Spermatophyta</taxon>
        <taxon>Magnoliopsida</taxon>
        <taxon>Liliopsida</taxon>
        <taxon>Zingiberales</taxon>
        <taxon>Zingiberaceae</taxon>
        <taxon>Zingiber</taxon>
    </lineage>
</organism>
<sequence length="228" mass="25807">MAARSSRLLSSLRRSNGGAKATSTALPSLQRSIFSGSPTPGVSYWLPRSQSKWRILPASPNRSPPPFEFVKRRIVALGRCFELKGGCIFKLTSKVADFIDDEVELAAPSGRPKDTLHPFYTIVRKFQLPAVLVMTVLLGWRHPLTLFINVALLLFSSRPNPLSIYMFLEQLHQRDNQNTIWPRSKYGYKNIKVEDYKILCYATVELRDTKLSMLGILGGWWVVHASRS</sequence>
<protein>
    <submittedName>
        <fullName evidence="2">Uncharacterized protein</fullName>
    </submittedName>
</protein>
<reference evidence="2 3" key="1">
    <citation type="submission" date="2020-08" db="EMBL/GenBank/DDBJ databases">
        <title>Plant Genome Project.</title>
        <authorList>
            <person name="Zhang R.-G."/>
        </authorList>
    </citation>
    <scope>NUCLEOTIDE SEQUENCE [LARGE SCALE GENOMIC DNA]</scope>
    <source>
        <tissue evidence="2">Rhizome</tissue>
    </source>
</reference>
<feature type="region of interest" description="Disordered" evidence="1">
    <location>
        <begin position="1"/>
        <end position="24"/>
    </location>
</feature>
<evidence type="ECO:0000313" key="3">
    <source>
        <dbReference type="Proteomes" id="UP000734854"/>
    </source>
</evidence>
<dbReference type="Proteomes" id="UP000734854">
    <property type="component" value="Unassembled WGS sequence"/>
</dbReference>
<gene>
    <name evidence="2" type="ORF">ZIOFF_014164</name>
</gene>
<dbReference type="AlphaFoldDB" id="A0A8J5HCM1"/>
<comment type="caution">
    <text evidence="2">The sequence shown here is derived from an EMBL/GenBank/DDBJ whole genome shotgun (WGS) entry which is preliminary data.</text>
</comment>
<name>A0A8J5HCM1_ZINOF</name>
<proteinExistence type="predicted"/>